<feature type="transmembrane region" description="Helical" evidence="6">
    <location>
        <begin position="12"/>
        <end position="34"/>
    </location>
</feature>
<dbReference type="GO" id="GO:0005886">
    <property type="term" value="C:plasma membrane"/>
    <property type="evidence" value="ECO:0007669"/>
    <property type="project" value="UniProtKB-SubCell"/>
</dbReference>
<dbReference type="Proteomes" id="UP001203136">
    <property type="component" value="Unassembled WGS sequence"/>
</dbReference>
<comment type="caution">
    <text evidence="7">The sequence shown here is derived from an EMBL/GenBank/DDBJ whole genome shotgun (WGS) entry which is preliminary data.</text>
</comment>
<evidence type="ECO:0000256" key="5">
    <source>
        <dbReference type="ARBA" id="ARBA00023136"/>
    </source>
</evidence>
<keyword evidence="2" id="KW-1003">Cell membrane</keyword>
<feature type="transmembrane region" description="Helical" evidence="6">
    <location>
        <begin position="141"/>
        <end position="159"/>
    </location>
</feature>
<feature type="transmembrane region" description="Helical" evidence="6">
    <location>
        <begin position="317"/>
        <end position="336"/>
    </location>
</feature>
<evidence type="ECO:0000256" key="3">
    <source>
        <dbReference type="ARBA" id="ARBA00022692"/>
    </source>
</evidence>
<feature type="transmembrane region" description="Helical" evidence="6">
    <location>
        <begin position="80"/>
        <end position="102"/>
    </location>
</feature>
<keyword evidence="4 6" id="KW-1133">Transmembrane helix</keyword>
<dbReference type="Pfam" id="PF02653">
    <property type="entry name" value="BPD_transp_2"/>
    <property type="match status" value="1"/>
</dbReference>
<evidence type="ECO:0000313" key="8">
    <source>
        <dbReference type="EMBL" id="MDB2002499.1"/>
    </source>
</evidence>
<dbReference type="EMBL" id="JAQLGM010000076">
    <property type="protein sequence ID" value="MDB2002499.1"/>
    <property type="molecule type" value="Genomic_DNA"/>
</dbReference>
<evidence type="ECO:0000256" key="4">
    <source>
        <dbReference type="ARBA" id="ARBA00022989"/>
    </source>
</evidence>
<organism evidence="7 9">
    <name type="scientific">Clostridium symbiosum</name>
    <name type="common">Bacteroides symbiosus</name>
    <dbReference type="NCBI Taxonomy" id="1512"/>
    <lineage>
        <taxon>Bacteria</taxon>
        <taxon>Bacillati</taxon>
        <taxon>Bacillota</taxon>
        <taxon>Clostridia</taxon>
        <taxon>Lachnospirales</taxon>
        <taxon>Lachnospiraceae</taxon>
        <taxon>Otoolea</taxon>
    </lineage>
</organism>
<name>A0AAW5F0V2_CLOSY</name>
<dbReference type="AlphaFoldDB" id="A0AAW5F0V2"/>
<keyword evidence="3 6" id="KW-0812">Transmembrane</keyword>
<protein>
    <submittedName>
        <fullName evidence="7">ABC transporter permease</fullName>
    </submittedName>
</protein>
<proteinExistence type="predicted"/>
<comment type="subcellular location">
    <subcellularLocation>
        <location evidence="1">Cell membrane</location>
        <topology evidence="1">Multi-pass membrane protein</topology>
    </subcellularLocation>
</comment>
<dbReference type="GO" id="GO:0022857">
    <property type="term" value="F:transmembrane transporter activity"/>
    <property type="evidence" value="ECO:0007669"/>
    <property type="project" value="InterPro"/>
</dbReference>
<feature type="transmembrane region" description="Helical" evidence="6">
    <location>
        <begin position="54"/>
        <end position="73"/>
    </location>
</feature>
<feature type="transmembrane region" description="Helical" evidence="6">
    <location>
        <begin position="108"/>
        <end position="132"/>
    </location>
</feature>
<feature type="transmembrane region" description="Helical" evidence="6">
    <location>
        <begin position="190"/>
        <end position="208"/>
    </location>
</feature>
<feature type="transmembrane region" description="Helical" evidence="6">
    <location>
        <begin position="229"/>
        <end position="252"/>
    </location>
</feature>
<keyword evidence="5 6" id="KW-0472">Membrane</keyword>
<feature type="transmembrane region" description="Helical" evidence="6">
    <location>
        <begin position="264"/>
        <end position="283"/>
    </location>
</feature>
<dbReference type="EMBL" id="JAINVB010000001">
    <property type="protein sequence ID" value="MCK0086178.1"/>
    <property type="molecule type" value="Genomic_DNA"/>
</dbReference>
<evidence type="ECO:0000256" key="2">
    <source>
        <dbReference type="ARBA" id="ARBA00022475"/>
    </source>
</evidence>
<feature type="transmembrane region" description="Helical" evidence="6">
    <location>
        <begin position="290"/>
        <end position="311"/>
    </location>
</feature>
<dbReference type="RefSeq" id="WP_003510586.1">
    <property type="nucleotide sequence ID" value="NZ_BAABZD010000021.1"/>
</dbReference>
<dbReference type="Proteomes" id="UP001300871">
    <property type="component" value="Unassembled WGS sequence"/>
</dbReference>
<evidence type="ECO:0000313" key="7">
    <source>
        <dbReference type="EMBL" id="MCK0086178.1"/>
    </source>
</evidence>
<sequence>MNRKKKFEWYGVIRVTAAILIALLIAAAIIFAVADDPGTALYRFLLGPFSTKRNFFNVIETMIPLVFCGLAINVMHKSGLFSMVADSSFYFAGVMAATLAIACPMPNILHQIVILAVAMAVGGVIGIIPVLIKRKTGANELVISLMMNYIFFNFGYWLIRKFFLDTSNGSFSIGFQPTATLGKMLKGTNTHYGLLIMIAAVIIMWILMDKSKFGRELKITGSNENFAKYAGIKIGGVVIGSQLIGGMLAGLGGGVEMIGMYKKFQWITAQTYVWDGILINLLAGTKPLMIPVSAFFISYIRIGALVMSRGGDVDSEIVSIIQGIMIMLIASERFLYKMKKNKEEREALQNQTVEAEGAN</sequence>
<reference evidence="7" key="1">
    <citation type="journal article" date="2022" name="Cell Host Microbe">
        <title>Colonization of the live biotherapeutic product VE303 and modulation of the microbiota and metabolites in healthy volunteers.</title>
        <authorList>
            <person name="Dsouza M."/>
            <person name="Menon R."/>
            <person name="Crossette E."/>
            <person name="Bhattarai S.K."/>
            <person name="Schneider J."/>
            <person name="Kim Y.G."/>
            <person name="Reddy S."/>
            <person name="Caballero S."/>
            <person name="Felix C."/>
            <person name="Cornacchione L."/>
            <person name="Hendrickson J."/>
            <person name="Watson A.R."/>
            <person name="Minot S.S."/>
            <person name="Greenfield N."/>
            <person name="Schopf L."/>
            <person name="Szabady R."/>
            <person name="Patarroyo J."/>
            <person name="Smith W."/>
            <person name="Harrison P."/>
            <person name="Kuijper E.J."/>
            <person name="Kelly C.P."/>
            <person name="Olle B."/>
            <person name="Bobilev D."/>
            <person name="Silber J.L."/>
            <person name="Bucci V."/>
            <person name="Roberts B."/>
            <person name="Faith J."/>
            <person name="Norman J.M."/>
        </authorList>
    </citation>
    <scope>NUCLEOTIDE SEQUENCE</scope>
    <source>
        <strain evidence="7">VE303-04</strain>
    </source>
</reference>
<dbReference type="PANTHER" id="PTHR47089">
    <property type="entry name" value="ABC TRANSPORTER, PERMEASE PROTEIN"/>
    <property type="match status" value="1"/>
</dbReference>
<evidence type="ECO:0000256" key="6">
    <source>
        <dbReference type="SAM" id="Phobius"/>
    </source>
</evidence>
<evidence type="ECO:0000313" key="9">
    <source>
        <dbReference type="Proteomes" id="UP001203136"/>
    </source>
</evidence>
<accession>A0AAW5F0V2</accession>
<evidence type="ECO:0000256" key="1">
    <source>
        <dbReference type="ARBA" id="ARBA00004651"/>
    </source>
</evidence>
<dbReference type="CDD" id="cd06580">
    <property type="entry name" value="TM_PBP1_transp_TpRbsC_like"/>
    <property type="match status" value="1"/>
</dbReference>
<dbReference type="InterPro" id="IPR001851">
    <property type="entry name" value="ABC_transp_permease"/>
</dbReference>
<gene>
    <name evidence="7" type="ORF">K5I21_09900</name>
    <name evidence="8" type="ORF">PM006_20065</name>
</gene>
<dbReference type="GeneID" id="57970705"/>
<reference evidence="8" key="2">
    <citation type="submission" date="2023-01" db="EMBL/GenBank/DDBJ databases">
        <title>Human gut microbiome strain richness.</title>
        <authorList>
            <person name="Chen-Liaw A."/>
        </authorList>
    </citation>
    <scope>NUCLEOTIDE SEQUENCE</scope>
    <source>
        <strain evidence="8">B1_m1001713B170214d0_201011</strain>
    </source>
</reference>
<dbReference type="PANTHER" id="PTHR47089:SF1">
    <property type="entry name" value="GUANOSINE ABC TRANSPORTER PERMEASE PROTEIN NUPP"/>
    <property type="match status" value="1"/>
</dbReference>